<feature type="disulfide bond" evidence="10">
    <location>
        <begin position="50"/>
        <end position="68"/>
    </location>
</feature>
<evidence type="ECO:0000256" key="2">
    <source>
        <dbReference type="ARBA" id="ARBA00022692"/>
    </source>
</evidence>
<accession>A0A5J5D264</accession>
<dbReference type="InterPro" id="IPR051221">
    <property type="entry name" value="LDLR-related"/>
</dbReference>
<dbReference type="AlphaFoldDB" id="A0A5J5D264"/>
<keyword evidence="12" id="KW-1185">Reference proteome</keyword>
<dbReference type="GO" id="GO:0005041">
    <property type="term" value="F:low-density lipoprotein particle receptor activity"/>
    <property type="evidence" value="ECO:0007669"/>
    <property type="project" value="TreeGrafter"/>
</dbReference>
<sequence length="322" mass="34382">MFILHLSQFLQLAVVDVGHQRLSRLLQVLELVTFSHRDALTTCGSSQFQCGNGNYIPEGLVCDGKEDCIDGTDELPGTCRISLTPKQCRGTEFRCGSGQCVSSSFVCDSKVDCKDGSDEASCPVVSCSLGSFQCNSTACVPLIWKCDGDADCPDGSDEWPQNCAFPTCRPDEFECGDGTCINGTRRCDHQHDCRDMSDEAGCAFSLCLLNSRPPILTPPAPDTRRPPEGLCCFLDHFGLSVLFPTSSDLPAVATAATPVWGSSSRFIFFFLGIRISSSSAPSSASSPASRRAWTTVSSAESRIEAAASPSSAVAPSRFSASF</sequence>
<evidence type="ECO:0000256" key="8">
    <source>
        <dbReference type="ARBA" id="ARBA00023170"/>
    </source>
</evidence>
<comment type="caution">
    <text evidence="10">Lacks conserved residue(s) required for the propagation of feature annotation.</text>
</comment>
<dbReference type="Gene3D" id="4.10.400.10">
    <property type="entry name" value="Low-density Lipoprotein Receptor"/>
    <property type="match status" value="4"/>
</dbReference>
<feature type="disulfide bond" evidence="10">
    <location>
        <begin position="168"/>
        <end position="180"/>
    </location>
</feature>
<evidence type="ECO:0000256" key="5">
    <source>
        <dbReference type="ARBA" id="ARBA00022989"/>
    </source>
</evidence>
<keyword evidence="5" id="KW-1133">Transmembrane helix</keyword>
<dbReference type="Pfam" id="PF00057">
    <property type="entry name" value="Ldl_recept_a"/>
    <property type="match status" value="4"/>
</dbReference>
<feature type="disulfide bond" evidence="10">
    <location>
        <begin position="175"/>
        <end position="193"/>
    </location>
</feature>
<dbReference type="InterPro" id="IPR023415">
    <property type="entry name" value="LDLR_class-A_CS"/>
</dbReference>
<keyword evidence="9" id="KW-0325">Glycoprotein</keyword>
<dbReference type="PANTHER" id="PTHR22722:SF5">
    <property type="entry name" value="LOW-DENSITY LIPOPROTEIN RECEPTOR-RELATED PROTEIN 1B"/>
    <property type="match status" value="1"/>
</dbReference>
<dbReference type="InterPro" id="IPR002172">
    <property type="entry name" value="LDrepeatLR_classA_rpt"/>
</dbReference>
<keyword evidence="6" id="KW-0472">Membrane</keyword>
<keyword evidence="4" id="KW-0677">Repeat</keyword>
<dbReference type="PRINTS" id="PR00261">
    <property type="entry name" value="LDLRECEPTOR"/>
</dbReference>
<evidence type="ECO:0000256" key="3">
    <source>
        <dbReference type="ARBA" id="ARBA00022729"/>
    </source>
</evidence>
<dbReference type="PANTHER" id="PTHR22722">
    <property type="entry name" value="LOW-DENSITY LIPOPROTEIN RECEPTOR-RELATED PROTEIN 2-RELATED"/>
    <property type="match status" value="1"/>
</dbReference>
<organism evidence="11 12">
    <name type="scientific">Etheostoma spectabile</name>
    <name type="common">orangethroat darter</name>
    <dbReference type="NCBI Taxonomy" id="54343"/>
    <lineage>
        <taxon>Eukaryota</taxon>
        <taxon>Metazoa</taxon>
        <taxon>Chordata</taxon>
        <taxon>Craniata</taxon>
        <taxon>Vertebrata</taxon>
        <taxon>Euteleostomi</taxon>
        <taxon>Actinopterygii</taxon>
        <taxon>Neopterygii</taxon>
        <taxon>Teleostei</taxon>
        <taxon>Neoteleostei</taxon>
        <taxon>Acanthomorphata</taxon>
        <taxon>Eupercaria</taxon>
        <taxon>Perciformes</taxon>
        <taxon>Percoidei</taxon>
        <taxon>Percidae</taxon>
        <taxon>Etheostomatinae</taxon>
        <taxon>Etheostoma</taxon>
    </lineage>
</organism>
<feature type="non-terminal residue" evidence="11">
    <location>
        <position position="322"/>
    </location>
</feature>
<keyword evidence="8" id="KW-0675">Receptor</keyword>
<dbReference type="GO" id="GO:0043235">
    <property type="term" value="C:receptor complex"/>
    <property type="evidence" value="ECO:0007669"/>
    <property type="project" value="TreeGrafter"/>
</dbReference>
<evidence type="ECO:0000256" key="4">
    <source>
        <dbReference type="ARBA" id="ARBA00022737"/>
    </source>
</evidence>
<keyword evidence="2" id="KW-0812">Transmembrane</keyword>
<reference evidence="11 12" key="1">
    <citation type="submission" date="2019-08" db="EMBL/GenBank/DDBJ databases">
        <title>A chromosome-level genome assembly, high-density linkage maps, and genome scans reveal the genomic architecture of hybrid incompatibilities underlying speciation via character displacement in darters (Percidae: Etheostominae).</title>
        <authorList>
            <person name="Moran R.L."/>
            <person name="Catchen J.M."/>
            <person name="Fuller R.C."/>
        </authorList>
    </citation>
    <scope>NUCLEOTIDE SEQUENCE [LARGE SCALE GENOMIC DNA]</scope>
    <source>
        <strain evidence="11">EspeVRDwgs_2016</strain>
        <tissue evidence="11">Muscle</tissue>
    </source>
</reference>
<dbReference type="SUPFAM" id="SSF57424">
    <property type="entry name" value="LDL receptor-like module"/>
    <property type="match status" value="4"/>
</dbReference>
<dbReference type="PROSITE" id="PS50068">
    <property type="entry name" value="LDLRA_2"/>
    <property type="match status" value="4"/>
</dbReference>
<proteinExistence type="predicted"/>
<keyword evidence="7 10" id="KW-1015">Disulfide bond</keyword>
<evidence type="ECO:0000256" key="1">
    <source>
        <dbReference type="ARBA" id="ARBA00004167"/>
    </source>
</evidence>
<evidence type="ECO:0000256" key="6">
    <source>
        <dbReference type="ARBA" id="ARBA00023136"/>
    </source>
</evidence>
<comment type="subcellular location">
    <subcellularLocation>
        <location evidence="1">Membrane</location>
        <topology evidence="1">Single-pass membrane protein</topology>
    </subcellularLocation>
</comment>
<dbReference type="Proteomes" id="UP000327493">
    <property type="component" value="Chromosome 15"/>
</dbReference>
<feature type="disulfide bond" evidence="10">
    <location>
        <begin position="127"/>
        <end position="139"/>
    </location>
</feature>
<protein>
    <submittedName>
        <fullName evidence="11">Uncharacterized protein</fullName>
    </submittedName>
</protein>
<evidence type="ECO:0000313" key="11">
    <source>
        <dbReference type="EMBL" id="KAA8585631.1"/>
    </source>
</evidence>
<dbReference type="PROSITE" id="PS01209">
    <property type="entry name" value="LDLRA_1"/>
    <property type="match status" value="2"/>
</dbReference>
<feature type="disulfide bond" evidence="10">
    <location>
        <begin position="187"/>
        <end position="202"/>
    </location>
</feature>
<dbReference type="EMBL" id="VOFY01000015">
    <property type="protein sequence ID" value="KAA8585631.1"/>
    <property type="molecule type" value="Genomic_DNA"/>
</dbReference>
<evidence type="ECO:0000256" key="10">
    <source>
        <dbReference type="PROSITE-ProRule" id="PRU00124"/>
    </source>
</evidence>
<feature type="disulfide bond" evidence="10">
    <location>
        <begin position="88"/>
        <end position="100"/>
    </location>
</feature>
<gene>
    <name evidence="11" type="ORF">FQN60_004325</name>
</gene>
<feature type="disulfide bond" evidence="10">
    <location>
        <begin position="95"/>
        <end position="113"/>
    </location>
</feature>
<comment type="caution">
    <text evidence="11">The sequence shown here is derived from an EMBL/GenBank/DDBJ whole genome shotgun (WGS) entry which is preliminary data.</text>
</comment>
<evidence type="ECO:0000313" key="12">
    <source>
        <dbReference type="Proteomes" id="UP000327493"/>
    </source>
</evidence>
<dbReference type="CDD" id="cd00112">
    <property type="entry name" value="LDLa"/>
    <property type="match status" value="4"/>
</dbReference>
<dbReference type="InterPro" id="IPR036055">
    <property type="entry name" value="LDL_receptor-like_sf"/>
</dbReference>
<evidence type="ECO:0000256" key="9">
    <source>
        <dbReference type="ARBA" id="ARBA00023180"/>
    </source>
</evidence>
<name>A0A5J5D264_9PERO</name>
<feature type="disulfide bond" evidence="10">
    <location>
        <begin position="134"/>
        <end position="152"/>
    </location>
</feature>
<keyword evidence="3" id="KW-0732">Signal</keyword>
<dbReference type="FunFam" id="4.10.400.10:FF:000034">
    <property type="entry name" value="Low-density lipoprotein receptor-related protein 2"/>
    <property type="match status" value="2"/>
</dbReference>
<evidence type="ECO:0000256" key="7">
    <source>
        <dbReference type="ARBA" id="ARBA00023157"/>
    </source>
</evidence>
<dbReference type="GO" id="GO:0005886">
    <property type="term" value="C:plasma membrane"/>
    <property type="evidence" value="ECO:0007669"/>
    <property type="project" value="TreeGrafter"/>
</dbReference>
<feature type="disulfide bond" evidence="10">
    <location>
        <begin position="107"/>
        <end position="122"/>
    </location>
</feature>
<dbReference type="SMART" id="SM00192">
    <property type="entry name" value="LDLa"/>
    <property type="match status" value="4"/>
</dbReference>